<keyword evidence="3" id="KW-1185">Reference proteome</keyword>
<evidence type="ECO:0000259" key="1">
    <source>
        <dbReference type="PROSITE" id="PS51272"/>
    </source>
</evidence>
<name>A0ABW5ZBM7_9BACL</name>
<reference evidence="3" key="1">
    <citation type="journal article" date="2019" name="Int. J. Syst. Evol. Microbiol.">
        <title>The Global Catalogue of Microorganisms (GCM) 10K type strain sequencing project: providing services to taxonomists for standard genome sequencing and annotation.</title>
        <authorList>
            <consortium name="The Broad Institute Genomics Platform"/>
            <consortium name="The Broad Institute Genome Sequencing Center for Infectious Disease"/>
            <person name="Wu L."/>
            <person name="Ma J."/>
        </authorList>
    </citation>
    <scope>NUCLEOTIDE SEQUENCE [LARGE SCALE GENOMIC DNA]</scope>
    <source>
        <strain evidence="3">KCTC 13528</strain>
    </source>
</reference>
<feature type="domain" description="SLH" evidence="1">
    <location>
        <begin position="165"/>
        <end position="224"/>
    </location>
</feature>
<dbReference type="EMBL" id="JBHUPG010000001">
    <property type="protein sequence ID" value="MFD2910309.1"/>
    <property type="molecule type" value="Genomic_DNA"/>
</dbReference>
<dbReference type="PANTHER" id="PTHR43308">
    <property type="entry name" value="OUTER MEMBRANE PROTEIN ALPHA-RELATED"/>
    <property type="match status" value="1"/>
</dbReference>
<dbReference type="Pfam" id="PF00395">
    <property type="entry name" value="SLH"/>
    <property type="match status" value="3"/>
</dbReference>
<dbReference type="InterPro" id="IPR051465">
    <property type="entry name" value="Cell_Envelope_Struct_Comp"/>
</dbReference>
<dbReference type="RefSeq" id="WP_204728131.1">
    <property type="nucleotide sequence ID" value="NZ_JAFBDK010000002.1"/>
</dbReference>
<feature type="domain" description="SLH" evidence="1">
    <location>
        <begin position="33"/>
        <end position="98"/>
    </location>
</feature>
<organism evidence="2 3">
    <name type="scientific">Jeotgalibacillus terrae</name>
    <dbReference type="NCBI Taxonomy" id="587735"/>
    <lineage>
        <taxon>Bacteria</taxon>
        <taxon>Bacillati</taxon>
        <taxon>Bacillota</taxon>
        <taxon>Bacilli</taxon>
        <taxon>Bacillales</taxon>
        <taxon>Caryophanaceae</taxon>
        <taxon>Jeotgalibacillus</taxon>
    </lineage>
</organism>
<gene>
    <name evidence="2" type="ORF">ACFS5P_00315</name>
</gene>
<dbReference type="PROSITE" id="PS51272">
    <property type="entry name" value="SLH"/>
    <property type="match status" value="3"/>
</dbReference>
<comment type="caution">
    <text evidence="2">The sequence shown here is derived from an EMBL/GenBank/DDBJ whole genome shotgun (WGS) entry which is preliminary data.</text>
</comment>
<proteinExistence type="predicted"/>
<dbReference type="InterPro" id="IPR001119">
    <property type="entry name" value="SLH_dom"/>
</dbReference>
<evidence type="ECO:0000313" key="3">
    <source>
        <dbReference type="Proteomes" id="UP001597561"/>
    </source>
</evidence>
<protein>
    <submittedName>
        <fullName evidence="2">S-layer homology domain-containing protein</fullName>
    </submittedName>
</protein>
<feature type="domain" description="SLH" evidence="1">
    <location>
        <begin position="99"/>
        <end position="162"/>
    </location>
</feature>
<evidence type="ECO:0000313" key="2">
    <source>
        <dbReference type="EMBL" id="MFD2910309.1"/>
    </source>
</evidence>
<accession>A0ABW5ZBM7</accession>
<sequence>MNQFTKNVSALVGAGVLSIGVLQTAAGEERNQFESIFSDIEQHAPIYGTMENVFHMDIMSGYPVSSGMYYEMKPFEKVTRAQTAKMLTASLGGKMATQKLSPFTDVSEMNWAHDYVTIMDEKEIFGGYQDGTFNPQANLTRAQAAKIIVNAFDLPYDENEMETGFNDVSADHWAAAYINALVDAEITTGTSQTAFSPEEDVTRYQLAAFIERSLNQSERSVDQTFLKVREVYGQFHHHYMNALQEANSSSETKTYEDFQLGFKDLVTADYEPVLEKVFNSECALYGDCDGIKYTASIQNMFHKSVIENSGDRITIQYDEEVNGLFSSGNYLISIAKENGQWKLDGYEAEFYNGGELKISLTKEEALNHIESSYRLNFKQWEQVYSVTDIGMNEEGEWLIQLNTDGPNDEYVVKYNPDEGNFYY</sequence>
<dbReference type="Proteomes" id="UP001597561">
    <property type="component" value="Unassembled WGS sequence"/>
</dbReference>
<dbReference type="PANTHER" id="PTHR43308:SF5">
    <property type="entry name" value="S-LAYER PROTEIN _ PEPTIDOGLYCAN ENDO-BETA-N-ACETYLGLUCOSAMINIDASE"/>
    <property type="match status" value="1"/>
</dbReference>